<keyword evidence="3" id="KW-0949">S-adenosyl-L-methionine</keyword>
<dbReference type="AlphaFoldDB" id="A0A381P1X5"/>
<dbReference type="PANTHER" id="PTHR18895">
    <property type="entry name" value="HEMK METHYLTRANSFERASE"/>
    <property type="match status" value="1"/>
</dbReference>
<evidence type="ECO:0000256" key="2">
    <source>
        <dbReference type="ARBA" id="ARBA00022679"/>
    </source>
</evidence>
<dbReference type="InterPro" id="IPR050320">
    <property type="entry name" value="N5-glutamine_MTase"/>
</dbReference>
<dbReference type="PROSITE" id="PS00092">
    <property type="entry name" value="N6_MTASE"/>
    <property type="match status" value="1"/>
</dbReference>
<evidence type="ECO:0000259" key="4">
    <source>
        <dbReference type="Pfam" id="PF13847"/>
    </source>
</evidence>
<accession>A0A381P1X5</accession>
<dbReference type="InterPro" id="IPR025714">
    <property type="entry name" value="Methyltranfer_dom"/>
</dbReference>
<organism evidence="5">
    <name type="scientific">marine metagenome</name>
    <dbReference type="NCBI Taxonomy" id="408172"/>
    <lineage>
        <taxon>unclassified sequences</taxon>
        <taxon>metagenomes</taxon>
        <taxon>ecological metagenomes</taxon>
    </lineage>
</organism>
<dbReference type="CDD" id="cd02440">
    <property type="entry name" value="AdoMet_MTases"/>
    <property type="match status" value="1"/>
</dbReference>
<dbReference type="InterPro" id="IPR029063">
    <property type="entry name" value="SAM-dependent_MTases_sf"/>
</dbReference>
<keyword evidence="2" id="KW-0808">Transferase</keyword>
<dbReference type="SUPFAM" id="SSF53335">
    <property type="entry name" value="S-adenosyl-L-methionine-dependent methyltransferases"/>
    <property type="match status" value="1"/>
</dbReference>
<evidence type="ECO:0000313" key="5">
    <source>
        <dbReference type="EMBL" id="SUZ60946.1"/>
    </source>
</evidence>
<name>A0A381P1X5_9ZZZZ</name>
<dbReference type="InterPro" id="IPR002052">
    <property type="entry name" value="DNA_methylase_N6_adenine_CS"/>
</dbReference>
<dbReference type="InterPro" id="IPR019874">
    <property type="entry name" value="RF_methyltr_PrmC"/>
</dbReference>
<feature type="domain" description="Methyltransferase" evidence="4">
    <location>
        <begin position="117"/>
        <end position="214"/>
    </location>
</feature>
<dbReference type="PANTHER" id="PTHR18895:SF74">
    <property type="entry name" value="MTRF1L RELEASE FACTOR GLUTAMINE METHYLTRANSFERASE"/>
    <property type="match status" value="1"/>
</dbReference>
<proteinExistence type="predicted"/>
<dbReference type="NCBIfam" id="TIGR00536">
    <property type="entry name" value="hemK_fam"/>
    <property type="match status" value="1"/>
</dbReference>
<protein>
    <recommendedName>
        <fullName evidence="4">Methyltransferase domain-containing protein</fullName>
    </recommendedName>
</protein>
<gene>
    <name evidence="5" type="ORF">METZ01_LOCUS13800</name>
</gene>
<dbReference type="Gene3D" id="3.40.50.150">
    <property type="entry name" value="Vaccinia Virus protein VP39"/>
    <property type="match status" value="1"/>
</dbReference>
<sequence length="279" mass="32683">MSKISLKKLYKKLLDLVENYSTQEVINIIQKYLYLKFNASNTDLLIDKLISWNKFIEEEIISDLNKISKGIPIQHVLNKEFFYNNLFYVNQDVLIPRPETEELVDMIIKNESTEKIKTILDIGSGSGCIAITLDTNIKSKVIGIDVSEKAIIIAKNNNINVGANVTFIKKKIEEYKPDIKFDLIVSNPPYIPIEDIDYVDENVKRFEPKLALFVNDDPIYFYKTIIQFSKKYINNNGKIYFEINDKYYSDLFKYVNDAKLSYFFVKDLNRKFRFLIINL</sequence>
<dbReference type="InterPro" id="IPR004556">
    <property type="entry name" value="HemK-like"/>
</dbReference>
<dbReference type="Pfam" id="PF13847">
    <property type="entry name" value="Methyltransf_31"/>
    <property type="match status" value="1"/>
</dbReference>
<keyword evidence="1" id="KW-0489">Methyltransferase</keyword>
<reference evidence="5" key="1">
    <citation type="submission" date="2018-05" db="EMBL/GenBank/DDBJ databases">
        <authorList>
            <person name="Lanie J.A."/>
            <person name="Ng W.-L."/>
            <person name="Kazmierczak K.M."/>
            <person name="Andrzejewski T.M."/>
            <person name="Davidsen T.M."/>
            <person name="Wayne K.J."/>
            <person name="Tettelin H."/>
            <person name="Glass J.I."/>
            <person name="Rusch D."/>
            <person name="Podicherti R."/>
            <person name="Tsui H.-C.T."/>
            <person name="Winkler M.E."/>
        </authorList>
    </citation>
    <scope>NUCLEOTIDE SEQUENCE</scope>
</reference>
<dbReference type="NCBIfam" id="TIGR03534">
    <property type="entry name" value="RF_mod_PrmC"/>
    <property type="match status" value="1"/>
</dbReference>
<dbReference type="GO" id="GO:0008276">
    <property type="term" value="F:protein methyltransferase activity"/>
    <property type="evidence" value="ECO:0007669"/>
    <property type="project" value="InterPro"/>
</dbReference>
<dbReference type="EMBL" id="UINC01000776">
    <property type="protein sequence ID" value="SUZ60946.1"/>
    <property type="molecule type" value="Genomic_DNA"/>
</dbReference>
<dbReference type="GO" id="GO:0032259">
    <property type="term" value="P:methylation"/>
    <property type="evidence" value="ECO:0007669"/>
    <property type="project" value="UniProtKB-KW"/>
</dbReference>
<evidence type="ECO:0000256" key="3">
    <source>
        <dbReference type="ARBA" id="ARBA00022691"/>
    </source>
</evidence>
<evidence type="ECO:0000256" key="1">
    <source>
        <dbReference type="ARBA" id="ARBA00022603"/>
    </source>
</evidence>
<dbReference type="GO" id="GO:0003676">
    <property type="term" value="F:nucleic acid binding"/>
    <property type="evidence" value="ECO:0007669"/>
    <property type="project" value="InterPro"/>
</dbReference>